<organism evidence="4 5">
    <name type="scientific">Limihaloglobus sulfuriphilus</name>
    <dbReference type="NCBI Taxonomy" id="1851148"/>
    <lineage>
        <taxon>Bacteria</taxon>
        <taxon>Pseudomonadati</taxon>
        <taxon>Planctomycetota</taxon>
        <taxon>Phycisphaerae</taxon>
        <taxon>Sedimentisphaerales</taxon>
        <taxon>Sedimentisphaeraceae</taxon>
        <taxon>Limihaloglobus</taxon>
    </lineage>
</organism>
<dbReference type="PANTHER" id="PTHR45833">
    <property type="entry name" value="METHIONINE SYNTHASE"/>
    <property type="match status" value="1"/>
</dbReference>
<dbReference type="PANTHER" id="PTHR45833:SF1">
    <property type="entry name" value="METHIONINE SYNTHASE"/>
    <property type="match status" value="1"/>
</dbReference>
<dbReference type="PROSITE" id="PS51332">
    <property type="entry name" value="B12_BINDING"/>
    <property type="match status" value="1"/>
</dbReference>
<dbReference type="GO" id="GO:0005829">
    <property type="term" value="C:cytosol"/>
    <property type="evidence" value="ECO:0007669"/>
    <property type="project" value="TreeGrafter"/>
</dbReference>
<dbReference type="Pfam" id="PF02607">
    <property type="entry name" value="B12-binding_2"/>
    <property type="match status" value="1"/>
</dbReference>
<name>A0A1Q2MEL7_9BACT</name>
<dbReference type="RefSeq" id="WP_146682925.1">
    <property type="nucleotide sequence ID" value="NZ_CP019646.1"/>
</dbReference>
<sequence>MLSSLYDSYLSDLISGNKKGCTEIVERLIEHETPVYELYTGLFQRSMYEVGQLWQNNQISVAVEHMATAVTEGLLNLVYPIIFSADHIDRSAIVCCTPNEYHQLGAKMAADIFELNGWDSYFLGANTPTHDLLCMIEEKKPDLLGLSVSLYFSIPYLIETIEVVSASFPNQEIVVGGQAFSWGGKEKLSGHPQVNIIDSIITLETVTKEY</sequence>
<dbReference type="Gene3D" id="3.40.50.280">
    <property type="entry name" value="Cobalamin-binding domain"/>
    <property type="match status" value="1"/>
</dbReference>
<accession>A0A1Q2MEL7</accession>
<evidence type="ECO:0000313" key="5">
    <source>
        <dbReference type="Proteomes" id="UP000188181"/>
    </source>
</evidence>
<dbReference type="SUPFAM" id="SSF52242">
    <property type="entry name" value="Cobalamin (vitamin B12)-binding domain"/>
    <property type="match status" value="1"/>
</dbReference>
<dbReference type="GO" id="GO:0032259">
    <property type="term" value="P:methylation"/>
    <property type="evidence" value="ECO:0007669"/>
    <property type="project" value="UniProtKB-KW"/>
</dbReference>
<keyword evidence="1" id="KW-0479">Metal-binding</keyword>
<keyword evidence="4" id="KW-0808">Transferase</keyword>
<feature type="domain" description="B12-binding" evidence="3">
    <location>
        <begin position="89"/>
        <end position="210"/>
    </location>
</feature>
<dbReference type="KEGG" id="pbas:SMSP2_01039"/>
<dbReference type="EMBL" id="CP019646">
    <property type="protein sequence ID" value="AQQ70682.1"/>
    <property type="molecule type" value="Genomic_DNA"/>
</dbReference>
<dbReference type="GO" id="GO:0050667">
    <property type="term" value="P:homocysteine metabolic process"/>
    <property type="evidence" value="ECO:0007669"/>
    <property type="project" value="TreeGrafter"/>
</dbReference>
<keyword evidence="2" id="KW-0170">Cobalt</keyword>
<dbReference type="Proteomes" id="UP000188181">
    <property type="component" value="Chromosome"/>
</dbReference>
<dbReference type="GO" id="GO:0046653">
    <property type="term" value="P:tetrahydrofolate metabolic process"/>
    <property type="evidence" value="ECO:0007669"/>
    <property type="project" value="TreeGrafter"/>
</dbReference>
<reference evidence="5" key="1">
    <citation type="submission" date="2017-02" db="EMBL/GenBank/DDBJ databases">
        <title>Comparative genomics and description of representatives of a novel lineage of planctomycetes thriving in anoxic sediments.</title>
        <authorList>
            <person name="Spring S."/>
            <person name="Bunk B."/>
            <person name="Sproer C."/>
        </authorList>
    </citation>
    <scope>NUCLEOTIDE SEQUENCE [LARGE SCALE GENOMIC DNA]</scope>
    <source>
        <strain evidence="5">SM-Chi-D1</strain>
    </source>
</reference>
<dbReference type="STRING" id="1851148.SMSP2_01039"/>
<dbReference type="InterPro" id="IPR050554">
    <property type="entry name" value="Met_Synthase/Corrinoid"/>
</dbReference>
<protein>
    <submittedName>
        <fullName evidence="4">Methyltransferase cognate corrinoid protein, Methanosarcina family</fullName>
    </submittedName>
</protein>
<dbReference type="InterPro" id="IPR003759">
    <property type="entry name" value="Cbl-bd_cap"/>
</dbReference>
<dbReference type="AlphaFoldDB" id="A0A1Q2MEL7"/>
<dbReference type="GO" id="GO:0046872">
    <property type="term" value="F:metal ion binding"/>
    <property type="evidence" value="ECO:0007669"/>
    <property type="project" value="UniProtKB-KW"/>
</dbReference>
<dbReference type="OrthoDB" id="9809348at2"/>
<keyword evidence="4" id="KW-0489">Methyltransferase</keyword>
<dbReference type="Gene3D" id="1.10.1240.10">
    <property type="entry name" value="Methionine synthase domain"/>
    <property type="match status" value="1"/>
</dbReference>
<proteinExistence type="predicted"/>
<evidence type="ECO:0000313" key="4">
    <source>
        <dbReference type="EMBL" id="AQQ70682.1"/>
    </source>
</evidence>
<dbReference type="InterPro" id="IPR006158">
    <property type="entry name" value="Cobalamin-bd"/>
</dbReference>
<evidence type="ECO:0000256" key="2">
    <source>
        <dbReference type="ARBA" id="ARBA00023285"/>
    </source>
</evidence>
<dbReference type="InterPro" id="IPR036594">
    <property type="entry name" value="Meth_synthase_dom"/>
</dbReference>
<dbReference type="GO" id="GO:0031419">
    <property type="term" value="F:cobalamin binding"/>
    <property type="evidence" value="ECO:0007669"/>
    <property type="project" value="InterPro"/>
</dbReference>
<keyword evidence="5" id="KW-1185">Reference proteome</keyword>
<gene>
    <name evidence="4" type="ORF">SMSP2_01039</name>
</gene>
<evidence type="ECO:0000256" key="1">
    <source>
        <dbReference type="ARBA" id="ARBA00022723"/>
    </source>
</evidence>
<evidence type="ECO:0000259" key="3">
    <source>
        <dbReference type="PROSITE" id="PS51332"/>
    </source>
</evidence>
<dbReference type="GO" id="GO:0008705">
    <property type="term" value="F:methionine synthase activity"/>
    <property type="evidence" value="ECO:0007669"/>
    <property type="project" value="TreeGrafter"/>
</dbReference>
<dbReference type="Pfam" id="PF02310">
    <property type="entry name" value="B12-binding"/>
    <property type="match status" value="1"/>
</dbReference>
<dbReference type="InterPro" id="IPR036724">
    <property type="entry name" value="Cobalamin-bd_sf"/>
</dbReference>